<keyword evidence="8" id="KW-1185">Reference proteome</keyword>
<dbReference type="InterPro" id="IPR035965">
    <property type="entry name" value="PAS-like_dom_sf"/>
</dbReference>
<feature type="domain" description="PAS" evidence="3">
    <location>
        <begin position="192"/>
        <end position="240"/>
    </location>
</feature>
<evidence type="ECO:0000259" key="3">
    <source>
        <dbReference type="PROSITE" id="PS50112"/>
    </source>
</evidence>
<feature type="domain" description="EAL" evidence="5">
    <location>
        <begin position="615"/>
        <end position="869"/>
    </location>
</feature>
<dbReference type="PROSITE" id="PS50113">
    <property type="entry name" value="PAC"/>
    <property type="match status" value="1"/>
</dbReference>
<dbReference type="InterPro" id="IPR009050">
    <property type="entry name" value="Globin-like_sf"/>
</dbReference>
<evidence type="ECO:0000256" key="2">
    <source>
        <dbReference type="ARBA" id="ARBA00029839"/>
    </source>
</evidence>
<dbReference type="PANTHER" id="PTHR44757:SF2">
    <property type="entry name" value="BIOFILM ARCHITECTURE MAINTENANCE PROTEIN MBAA"/>
    <property type="match status" value="1"/>
</dbReference>
<evidence type="ECO:0000313" key="7">
    <source>
        <dbReference type="EMBL" id="MCA1855703.1"/>
    </source>
</evidence>
<dbReference type="SMART" id="SM00052">
    <property type="entry name" value="EAL"/>
    <property type="match status" value="1"/>
</dbReference>
<dbReference type="Pfam" id="PF13426">
    <property type="entry name" value="PAS_9"/>
    <property type="match status" value="1"/>
</dbReference>
<dbReference type="InterPro" id="IPR000014">
    <property type="entry name" value="PAS"/>
</dbReference>
<dbReference type="InterPro" id="IPR013656">
    <property type="entry name" value="PAS_4"/>
</dbReference>
<dbReference type="InterPro" id="IPR052155">
    <property type="entry name" value="Biofilm_reg_signaling"/>
</dbReference>
<dbReference type="PROSITE" id="PS50112">
    <property type="entry name" value="PAS"/>
    <property type="match status" value="2"/>
</dbReference>
<dbReference type="CDD" id="cd01948">
    <property type="entry name" value="EAL"/>
    <property type="match status" value="1"/>
</dbReference>
<dbReference type="SUPFAM" id="SSF46458">
    <property type="entry name" value="Globin-like"/>
    <property type="match status" value="1"/>
</dbReference>
<dbReference type="SUPFAM" id="SSF141868">
    <property type="entry name" value="EAL domain-like"/>
    <property type="match status" value="1"/>
</dbReference>
<dbReference type="EMBL" id="JAHYBX010000002">
    <property type="protein sequence ID" value="MCA1855703.1"/>
    <property type="molecule type" value="Genomic_DNA"/>
</dbReference>
<dbReference type="Pfam" id="PF00563">
    <property type="entry name" value="EAL"/>
    <property type="match status" value="1"/>
</dbReference>
<evidence type="ECO:0000259" key="4">
    <source>
        <dbReference type="PROSITE" id="PS50113"/>
    </source>
</evidence>
<dbReference type="InterPro" id="IPR043128">
    <property type="entry name" value="Rev_trsase/Diguanyl_cyclase"/>
</dbReference>
<dbReference type="InterPro" id="IPR001610">
    <property type="entry name" value="PAC"/>
</dbReference>
<dbReference type="SUPFAM" id="SSF55073">
    <property type="entry name" value="Nucleotide cyclase"/>
    <property type="match status" value="1"/>
</dbReference>
<dbReference type="CDD" id="cd01949">
    <property type="entry name" value="GGDEF"/>
    <property type="match status" value="1"/>
</dbReference>
<dbReference type="RefSeq" id="WP_225238091.1">
    <property type="nucleotide sequence ID" value="NZ_JAHYBX010000002.1"/>
</dbReference>
<sequence>MVQHAQLESPIPATTLDETVDTIGREIGLDQQEVAERMAFLELRPEDLVLLRELHALAAQDSDTFSDGFYEHILAFPQLRSLVGDDSTIQRLKHAQAAYFRSLTAGDYDGGYIRDRLRVGLVHQRIGLEPKWYIGAYRKYVSGMFELLWSHFHDDPARFRAMCDCVLKVVCLDMGLALDTYAHADQRSVVQHQNYLEQIIGGMPAGLIVTDGGGRVRSINQTMRDMLGIPEDALAGQPALDALLPSHELAERMEAALASGAPQDGIVITVDGHADGVRYFEFNIRRTRQADEQILLLIGHDITFRRQARLRLQESEEFFRLTFTQAAVGIALLSREGRFVRVNRKLTQIVGYTEIELLQRFVHQITYQNDLLEDRALLRQLIDGEIRDFRRETRFVSKRGSPIWVTVSASAMREALSGELRLIIAVEDISRRKQAEEALLRMANHDALTGLPNRILLQDRLSHAIAQAQRNGRLVGVMFIDLDRFKHVNDSLGHEAGDQMIIEIARRLSRSLRESDTVARQGGDEFVVVLPDLAGADDAAMVARKVLGELFQPLMLAGNELFPTGSIGIAIYPRDGQDPTALLKAADTAMYRSKANGGNHFHFYTEDLGMRAEEHLLVEARLQRALQRGELRLHYQPQFDVASGRIVGLEALLRWEAGGREVLAAAEFIPLAEETGLIVPIGEWALATAMRQLAAFSRLAPAPLRMSVNVSARQFHQQDIAAGIERLLADTGCDPGALTLEITETLLMESPGAAAEAMARLSRLGIQLAIDDFCTGYSSLANLRRFPIHGLKIDRSFIADIPDDDDAAAIVHAVIALAGSMKLDVVAVGVETAAQQAFLEAHGCHRMQGYRFGRPVPAEEIERMLRQGCVDAAA</sequence>
<protein>
    <recommendedName>
        <fullName evidence="1">Diguanylate cyclase DosC</fullName>
    </recommendedName>
    <alternativeName>
        <fullName evidence="2">Direct oxygen-sensing cyclase</fullName>
    </alternativeName>
</protein>
<dbReference type="SMART" id="SM00091">
    <property type="entry name" value="PAS"/>
    <property type="match status" value="2"/>
</dbReference>
<reference evidence="7 8" key="1">
    <citation type="submission" date="2021-07" db="EMBL/GenBank/DDBJ databases">
        <title>Characterization of Violacein-producing bacteria and related species.</title>
        <authorList>
            <person name="Wilson H.S."/>
            <person name="De Leon M.E."/>
        </authorList>
    </citation>
    <scope>NUCLEOTIDE SEQUENCE [LARGE SCALE GENOMIC DNA]</scope>
    <source>
        <strain evidence="7 8">HSC-2F05</strain>
    </source>
</reference>
<dbReference type="Gene3D" id="1.10.490.10">
    <property type="entry name" value="Globins"/>
    <property type="match status" value="1"/>
</dbReference>
<dbReference type="Gene3D" id="3.20.20.450">
    <property type="entry name" value="EAL domain"/>
    <property type="match status" value="1"/>
</dbReference>
<evidence type="ECO:0000259" key="5">
    <source>
        <dbReference type="PROSITE" id="PS50883"/>
    </source>
</evidence>
<dbReference type="PROSITE" id="PS50887">
    <property type="entry name" value="GGDEF"/>
    <property type="match status" value="1"/>
</dbReference>
<organism evidence="7 8">
    <name type="scientific">Massilia hydrophila</name>
    <dbReference type="NCBI Taxonomy" id="3044279"/>
    <lineage>
        <taxon>Bacteria</taxon>
        <taxon>Pseudomonadati</taxon>
        <taxon>Pseudomonadota</taxon>
        <taxon>Betaproteobacteria</taxon>
        <taxon>Burkholderiales</taxon>
        <taxon>Oxalobacteraceae</taxon>
        <taxon>Telluria group</taxon>
        <taxon>Massilia</taxon>
    </lineage>
</organism>
<dbReference type="SUPFAM" id="SSF55785">
    <property type="entry name" value="PYP-like sensor domain (PAS domain)"/>
    <property type="match status" value="2"/>
</dbReference>
<feature type="domain" description="PAS" evidence="3">
    <location>
        <begin position="315"/>
        <end position="385"/>
    </location>
</feature>
<evidence type="ECO:0000313" key="8">
    <source>
        <dbReference type="Proteomes" id="UP001198602"/>
    </source>
</evidence>
<dbReference type="SMART" id="SM00086">
    <property type="entry name" value="PAC"/>
    <property type="match status" value="1"/>
</dbReference>
<dbReference type="Gene3D" id="3.30.450.20">
    <property type="entry name" value="PAS domain"/>
    <property type="match status" value="2"/>
</dbReference>
<dbReference type="Pfam" id="PF11563">
    <property type="entry name" value="Protoglobin"/>
    <property type="match status" value="1"/>
</dbReference>
<comment type="caution">
    <text evidence="7">The sequence shown here is derived from an EMBL/GenBank/DDBJ whole genome shotgun (WGS) entry which is preliminary data.</text>
</comment>
<dbReference type="Pfam" id="PF08448">
    <property type="entry name" value="PAS_4"/>
    <property type="match status" value="1"/>
</dbReference>
<dbReference type="Proteomes" id="UP001198602">
    <property type="component" value="Unassembled WGS sequence"/>
</dbReference>
<evidence type="ECO:0000256" key="1">
    <source>
        <dbReference type="ARBA" id="ARBA00015125"/>
    </source>
</evidence>
<evidence type="ECO:0000259" key="6">
    <source>
        <dbReference type="PROSITE" id="PS50887"/>
    </source>
</evidence>
<dbReference type="InterPro" id="IPR035919">
    <property type="entry name" value="EAL_sf"/>
</dbReference>
<dbReference type="CDD" id="cd00130">
    <property type="entry name" value="PAS"/>
    <property type="match status" value="2"/>
</dbReference>
<dbReference type="InterPro" id="IPR029787">
    <property type="entry name" value="Nucleotide_cyclase"/>
</dbReference>
<dbReference type="Pfam" id="PF00990">
    <property type="entry name" value="GGDEF"/>
    <property type="match status" value="1"/>
</dbReference>
<dbReference type="PROSITE" id="PS50883">
    <property type="entry name" value="EAL"/>
    <property type="match status" value="1"/>
</dbReference>
<dbReference type="SMART" id="SM00267">
    <property type="entry name" value="GGDEF"/>
    <property type="match status" value="1"/>
</dbReference>
<dbReference type="InterPro" id="IPR044398">
    <property type="entry name" value="Globin-sensor_dom"/>
</dbReference>
<gene>
    <name evidence="7" type="ORF">LE190_07170</name>
</gene>
<dbReference type="NCBIfam" id="TIGR00254">
    <property type="entry name" value="GGDEF"/>
    <property type="match status" value="1"/>
</dbReference>
<feature type="domain" description="GGDEF" evidence="6">
    <location>
        <begin position="473"/>
        <end position="606"/>
    </location>
</feature>
<dbReference type="Gene3D" id="3.30.70.270">
    <property type="match status" value="1"/>
</dbReference>
<name>A0ABS7Y8P6_9BURK</name>
<proteinExistence type="predicted"/>
<feature type="domain" description="PAC" evidence="4">
    <location>
        <begin position="389"/>
        <end position="441"/>
    </location>
</feature>
<dbReference type="NCBIfam" id="TIGR00229">
    <property type="entry name" value="sensory_box"/>
    <property type="match status" value="2"/>
</dbReference>
<dbReference type="PANTHER" id="PTHR44757">
    <property type="entry name" value="DIGUANYLATE CYCLASE DGCP"/>
    <property type="match status" value="1"/>
</dbReference>
<dbReference type="InterPro" id="IPR000700">
    <property type="entry name" value="PAS-assoc_C"/>
</dbReference>
<dbReference type="InterPro" id="IPR012292">
    <property type="entry name" value="Globin/Proto"/>
</dbReference>
<dbReference type="InterPro" id="IPR001633">
    <property type="entry name" value="EAL_dom"/>
</dbReference>
<dbReference type="InterPro" id="IPR000160">
    <property type="entry name" value="GGDEF_dom"/>
</dbReference>
<accession>A0ABS7Y8P6</accession>